<organism evidence="3 4">
    <name type="scientific">Synchytrium endobioticum</name>
    <dbReference type="NCBI Taxonomy" id="286115"/>
    <lineage>
        <taxon>Eukaryota</taxon>
        <taxon>Fungi</taxon>
        <taxon>Fungi incertae sedis</taxon>
        <taxon>Chytridiomycota</taxon>
        <taxon>Chytridiomycota incertae sedis</taxon>
        <taxon>Chytridiomycetes</taxon>
        <taxon>Synchytriales</taxon>
        <taxon>Synchytriaceae</taxon>
        <taxon>Synchytrium</taxon>
    </lineage>
</organism>
<sequence>MTDKQPSSTLKQGVLLFHRAKRSLFLPASVWVRVALYTNGLLELKPFAIMSKDPVSAKYNLISVETTTRTICFTVSSDQSSNDQTNFDTTAPPITQQLTMTHALHTKILEWESACTTVLTLQELQRSSSNHTTTTLREQQEAAIATLRKELQRLEGERQEAIKAKKDTEKSIDDLRRSLYSAEEVHELCEKSNEEMLQEAERARHLESRLSHQIQMNEELQRQLRSEVEPALGEYTSLKLRHEELWKKYMDAERNYTLLKMKYEKEATAHKRLNQILRRQTLSGYSRNLDWKEGNYTNSSTRDPSLPRRKTTSSKAVTFADDVEGVSARSRSLIVSRLSDDREERARGLKSLEDSMRTGRYKMGLHKRSSSVEKY</sequence>
<evidence type="ECO:0000313" key="4">
    <source>
        <dbReference type="Proteomes" id="UP000317494"/>
    </source>
</evidence>
<keyword evidence="1" id="KW-0175">Coiled coil</keyword>
<gene>
    <name evidence="3" type="ORF">SeMB42_g00943</name>
</gene>
<feature type="coiled-coil region" evidence="1">
    <location>
        <begin position="137"/>
        <end position="223"/>
    </location>
</feature>
<name>A0A507DNB4_9FUNG</name>
<evidence type="ECO:0000313" key="3">
    <source>
        <dbReference type="EMBL" id="TPX53162.1"/>
    </source>
</evidence>
<evidence type="ECO:0000256" key="1">
    <source>
        <dbReference type="SAM" id="Coils"/>
    </source>
</evidence>
<dbReference type="EMBL" id="QEAN01000021">
    <property type="protein sequence ID" value="TPX53162.1"/>
    <property type="molecule type" value="Genomic_DNA"/>
</dbReference>
<comment type="caution">
    <text evidence="3">The sequence shown here is derived from an EMBL/GenBank/DDBJ whole genome shotgun (WGS) entry which is preliminary data.</text>
</comment>
<proteinExistence type="predicted"/>
<reference evidence="3 4" key="1">
    <citation type="journal article" date="2019" name="Sci. Rep.">
        <title>Comparative genomics of chytrid fungi reveal insights into the obligate biotrophic and pathogenic lifestyle of Synchytrium endobioticum.</title>
        <authorList>
            <person name="van de Vossenberg B.T.L.H."/>
            <person name="Warris S."/>
            <person name="Nguyen H.D.T."/>
            <person name="van Gent-Pelzer M.P.E."/>
            <person name="Joly D.L."/>
            <person name="van de Geest H.C."/>
            <person name="Bonants P.J.M."/>
            <person name="Smith D.S."/>
            <person name="Levesque C.A."/>
            <person name="van der Lee T.A.J."/>
        </authorList>
    </citation>
    <scope>NUCLEOTIDE SEQUENCE [LARGE SCALE GENOMIC DNA]</scope>
    <source>
        <strain evidence="3 4">MB42</strain>
    </source>
</reference>
<feature type="region of interest" description="Disordered" evidence="2">
    <location>
        <begin position="289"/>
        <end position="313"/>
    </location>
</feature>
<dbReference type="AlphaFoldDB" id="A0A507DNB4"/>
<protein>
    <submittedName>
        <fullName evidence="3">Uncharacterized protein</fullName>
    </submittedName>
</protein>
<feature type="compositionally biased region" description="Basic and acidic residues" evidence="2">
    <location>
        <begin position="339"/>
        <end position="357"/>
    </location>
</feature>
<evidence type="ECO:0000256" key="2">
    <source>
        <dbReference type="SAM" id="MobiDB-lite"/>
    </source>
</evidence>
<keyword evidence="4" id="KW-1185">Reference proteome</keyword>
<dbReference type="Proteomes" id="UP000317494">
    <property type="component" value="Unassembled WGS sequence"/>
</dbReference>
<feature type="region of interest" description="Disordered" evidence="2">
    <location>
        <begin position="339"/>
        <end position="375"/>
    </location>
</feature>
<dbReference type="VEuPathDB" id="FungiDB:SeMB42_g00943"/>
<feature type="compositionally biased region" description="Basic residues" evidence="2">
    <location>
        <begin position="359"/>
        <end position="369"/>
    </location>
</feature>
<accession>A0A507DNB4</accession>